<evidence type="ECO:0000256" key="3">
    <source>
        <dbReference type="ARBA" id="ARBA00022989"/>
    </source>
</evidence>
<organism evidence="7 8">
    <name type="scientific">Kouleothrix aurantiaca</name>
    <dbReference type="NCBI Taxonomy" id="186479"/>
    <lineage>
        <taxon>Bacteria</taxon>
        <taxon>Bacillati</taxon>
        <taxon>Chloroflexota</taxon>
        <taxon>Chloroflexia</taxon>
        <taxon>Chloroflexales</taxon>
        <taxon>Roseiflexineae</taxon>
        <taxon>Roseiflexaceae</taxon>
        <taxon>Kouleothrix</taxon>
    </lineage>
</organism>
<name>A0A0P9CXH5_9CHLR</name>
<dbReference type="PATRIC" id="fig|186479.3.peg.2243"/>
<feature type="transmembrane region" description="Helical" evidence="6">
    <location>
        <begin position="106"/>
        <end position="125"/>
    </location>
</feature>
<keyword evidence="5" id="KW-0479">Metal-binding</keyword>
<evidence type="ECO:0000313" key="7">
    <source>
        <dbReference type="EMBL" id="KPV50128.1"/>
    </source>
</evidence>
<evidence type="ECO:0000256" key="6">
    <source>
        <dbReference type="SAM" id="Phobius"/>
    </source>
</evidence>
<keyword evidence="4 6" id="KW-0472">Membrane</keyword>
<gene>
    <name evidence="7" type="ORF">SE17_28760</name>
</gene>
<dbReference type="GO" id="GO:0016020">
    <property type="term" value="C:membrane"/>
    <property type="evidence" value="ECO:0007669"/>
    <property type="project" value="UniProtKB-SubCell"/>
</dbReference>
<evidence type="ECO:0000313" key="8">
    <source>
        <dbReference type="Proteomes" id="UP000050509"/>
    </source>
</evidence>
<dbReference type="EMBL" id="LJCR01001566">
    <property type="protein sequence ID" value="KPV50128.1"/>
    <property type="molecule type" value="Genomic_DNA"/>
</dbReference>
<feature type="transmembrane region" description="Helical" evidence="6">
    <location>
        <begin position="82"/>
        <end position="100"/>
    </location>
</feature>
<feature type="transmembrane region" description="Helical" evidence="6">
    <location>
        <begin position="12"/>
        <end position="37"/>
    </location>
</feature>
<sequence length="158" mass="17497">MISSPDTNEYVNALTHLVGAILSLSAIAVLVTLAAIAGKWLHLIGFAVYGTTLFLSFLASTMLHFFLLFGRYKRVFGILDHCAIYLLIAGTYTPFCLTLFAGATGWVLFGVIWSLAIFWIVLKSVFFVRMPTMLSNLSYLSMGWLVVFFFSPLASYLG</sequence>
<feature type="binding site" evidence="5">
    <location>
        <position position="64"/>
    </location>
    <ligand>
        <name>Zn(2+)</name>
        <dbReference type="ChEBI" id="CHEBI:29105"/>
    </ligand>
</feature>
<dbReference type="PANTHER" id="PTHR20855:SF3">
    <property type="entry name" value="LD03007P"/>
    <property type="match status" value="1"/>
</dbReference>
<dbReference type="InterPro" id="IPR004254">
    <property type="entry name" value="AdipoR/HlyIII-related"/>
</dbReference>
<feature type="transmembrane region" description="Helical" evidence="6">
    <location>
        <begin position="137"/>
        <end position="157"/>
    </location>
</feature>
<feature type="transmembrane region" description="Helical" evidence="6">
    <location>
        <begin position="43"/>
        <end position="70"/>
    </location>
</feature>
<evidence type="ECO:0000256" key="1">
    <source>
        <dbReference type="ARBA" id="ARBA00004141"/>
    </source>
</evidence>
<feature type="non-terminal residue" evidence="7">
    <location>
        <position position="158"/>
    </location>
</feature>
<dbReference type="GO" id="GO:0046872">
    <property type="term" value="F:metal ion binding"/>
    <property type="evidence" value="ECO:0007669"/>
    <property type="project" value="UniProtKB-KW"/>
</dbReference>
<keyword evidence="5" id="KW-0862">Zinc</keyword>
<protein>
    <submittedName>
        <fullName evidence="7">Hemolysin</fullName>
    </submittedName>
</protein>
<dbReference type="AlphaFoldDB" id="A0A0P9CXH5"/>
<evidence type="ECO:0000256" key="4">
    <source>
        <dbReference type="ARBA" id="ARBA00023136"/>
    </source>
</evidence>
<evidence type="ECO:0000256" key="2">
    <source>
        <dbReference type="ARBA" id="ARBA00022692"/>
    </source>
</evidence>
<dbReference type="Proteomes" id="UP000050509">
    <property type="component" value="Unassembled WGS sequence"/>
</dbReference>
<evidence type="ECO:0000256" key="5">
    <source>
        <dbReference type="PIRSR" id="PIRSR604254-1"/>
    </source>
</evidence>
<reference evidence="7 8" key="1">
    <citation type="submission" date="2015-09" db="EMBL/GenBank/DDBJ databases">
        <title>Draft genome sequence of Kouleothrix aurantiaca JCM 19913.</title>
        <authorList>
            <person name="Hemp J."/>
        </authorList>
    </citation>
    <scope>NUCLEOTIDE SEQUENCE [LARGE SCALE GENOMIC DNA]</scope>
    <source>
        <strain evidence="7 8">COM-B</strain>
    </source>
</reference>
<comment type="caution">
    <text evidence="7">The sequence shown here is derived from an EMBL/GenBank/DDBJ whole genome shotgun (WGS) entry which is preliminary data.</text>
</comment>
<keyword evidence="8" id="KW-1185">Reference proteome</keyword>
<dbReference type="PANTHER" id="PTHR20855">
    <property type="entry name" value="ADIPOR/PROGESTIN RECEPTOR-RELATED"/>
    <property type="match status" value="1"/>
</dbReference>
<dbReference type="Pfam" id="PF03006">
    <property type="entry name" value="HlyIII"/>
    <property type="match status" value="1"/>
</dbReference>
<accession>A0A0P9CXH5</accession>
<comment type="subcellular location">
    <subcellularLocation>
        <location evidence="1">Membrane</location>
        <topology evidence="1">Multi-pass membrane protein</topology>
    </subcellularLocation>
</comment>
<keyword evidence="2 6" id="KW-0812">Transmembrane</keyword>
<keyword evidence="3 6" id="KW-1133">Transmembrane helix</keyword>
<proteinExistence type="predicted"/>